<dbReference type="OrthoDB" id="6263033at2759"/>
<dbReference type="InParanoid" id="G4VKM0"/>
<dbReference type="KEGG" id="smm:Smp_169310"/>
<reference evidence="2" key="2">
    <citation type="submission" date="2018-12" db="UniProtKB">
        <authorList>
            <consortium name="WormBaseParasite"/>
        </authorList>
    </citation>
    <scope>IDENTIFICATION</scope>
    <source>
        <strain evidence="2">Puerto Rican</strain>
    </source>
</reference>
<organism evidence="1 2">
    <name type="scientific">Schistosoma mansoni</name>
    <name type="common">Blood fluke</name>
    <dbReference type="NCBI Taxonomy" id="6183"/>
    <lineage>
        <taxon>Eukaryota</taxon>
        <taxon>Metazoa</taxon>
        <taxon>Spiralia</taxon>
        <taxon>Lophotrochozoa</taxon>
        <taxon>Platyhelminthes</taxon>
        <taxon>Trematoda</taxon>
        <taxon>Digenea</taxon>
        <taxon>Strigeidida</taxon>
        <taxon>Schistosomatoidea</taxon>
        <taxon>Schistosomatidae</taxon>
        <taxon>Schistosoma</taxon>
    </lineage>
</organism>
<accession>G4VKM0</accession>
<dbReference type="CTD" id="8347724"/>
<dbReference type="GeneID" id="8347724"/>
<name>G4VKM0_SCHMA</name>
<sequence length="102" mass="10995">MGITSDSQNTLSVYYINSRSLINKTFELNLTVNGSSPNITGVTETWLTVNVNYSPVVEGYICIRSDGIINLKGGDTILYVGDHFGVTSTTPEVDDIGTCEIA</sequence>
<reference evidence="1" key="1">
    <citation type="journal article" date="2012" name="PLoS Negl. Trop. Dis.">
        <title>A systematically improved high quality genome and transcriptome of the human blood fluke Schistosoma mansoni.</title>
        <authorList>
            <person name="Protasio A.V."/>
            <person name="Tsai I.J."/>
            <person name="Babbage A."/>
            <person name="Nichol S."/>
            <person name="Hunt M."/>
            <person name="Aslett M.A."/>
            <person name="De Silva N."/>
            <person name="Velarde G.S."/>
            <person name="Anderson T.J."/>
            <person name="Clark R.C."/>
            <person name="Davidson C."/>
            <person name="Dillon G.P."/>
            <person name="Holroyd N.E."/>
            <person name="LoVerde P.T."/>
            <person name="Lloyd C."/>
            <person name="McQuillan J."/>
            <person name="Oliveira G."/>
            <person name="Otto T.D."/>
            <person name="Parker-Manuel S.J."/>
            <person name="Quail M.A."/>
            <person name="Wilson R.A."/>
            <person name="Zerlotini A."/>
            <person name="Dunne D.W."/>
            <person name="Berriman M."/>
        </authorList>
    </citation>
    <scope>NUCLEOTIDE SEQUENCE [LARGE SCALE GENOMIC DNA]</scope>
    <source>
        <strain evidence="1">Puerto Rican</strain>
    </source>
</reference>
<evidence type="ECO:0000313" key="1">
    <source>
        <dbReference type="Proteomes" id="UP000008854"/>
    </source>
</evidence>
<dbReference type="PhylomeDB" id="G4VKM0"/>
<proteinExistence type="predicted"/>
<keyword evidence="1" id="KW-1185">Reference proteome</keyword>
<dbReference type="RefSeq" id="XP_018652829.1">
    <property type="nucleotide sequence ID" value="XM_018797826.1"/>
</dbReference>
<evidence type="ECO:0000313" key="2">
    <source>
        <dbReference type="WBParaSite" id="Smp_169310.1"/>
    </source>
</evidence>
<dbReference type="WBParaSite" id="Smp_169310.1">
    <property type="protein sequence ID" value="Smp_169310.1"/>
    <property type="gene ID" value="Smp_169310"/>
</dbReference>
<dbReference type="HOGENOM" id="CLU_2280847_0_0_1"/>
<dbReference type="Proteomes" id="UP000008854">
    <property type="component" value="Unassembled WGS sequence"/>
</dbReference>
<protein>
    <submittedName>
        <fullName evidence="2">Structural protein</fullName>
    </submittedName>
</protein>
<dbReference type="AlphaFoldDB" id="G4VKM0"/>